<dbReference type="GO" id="GO:0005737">
    <property type="term" value="C:cytoplasm"/>
    <property type="evidence" value="ECO:0007669"/>
    <property type="project" value="TreeGrafter"/>
</dbReference>
<dbReference type="GeneID" id="33564106"/>
<dbReference type="AlphaFoldDB" id="A0A1Y2GB44"/>
<comment type="caution">
    <text evidence="5">The sequence shown here is derived from an EMBL/GenBank/DDBJ whole genome shotgun (WGS) entry which is preliminary data.</text>
</comment>
<dbReference type="InterPro" id="IPR012677">
    <property type="entry name" value="Nucleotide-bd_a/b_plait_sf"/>
</dbReference>
<dbReference type="PROSITE" id="PS50102">
    <property type="entry name" value="RRM"/>
    <property type="match status" value="3"/>
</dbReference>
<evidence type="ECO:0000313" key="5">
    <source>
        <dbReference type="EMBL" id="ORZ04686.1"/>
    </source>
</evidence>
<proteinExistence type="predicted"/>
<dbReference type="OrthoDB" id="1049195at2759"/>
<keyword evidence="1 2" id="KW-0694">RNA-binding</keyword>
<dbReference type="InParanoid" id="A0A1Y2GB44"/>
<feature type="compositionally biased region" description="Basic and acidic residues" evidence="3">
    <location>
        <begin position="87"/>
        <end position="101"/>
    </location>
</feature>
<feature type="compositionally biased region" description="Basic and acidic residues" evidence="3">
    <location>
        <begin position="35"/>
        <end position="77"/>
    </location>
</feature>
<feature type="region of interest" description="Disordered" evidence="3">
    <location>
        <begin position="1"/>
        <end position="122"/>
    </location>
</feature>
<keyword evidence="6" id="KW-1185">Reference proteome</keyword>
<evidence type="ECO:0000256" key="2">
    <source>
        <dbReference type="PROSITE-ProRule" id="PRU00176"/>
    </source>
</evidence>
<feature type="domain" description="RRM" evidence="4">
    <location>
        <begin position="335"/>
        <end position="411"/>
    </location>
</feature>
<dbReference type="GO" id="GO:0140453">
    <property type="term" value="C:protein aggregate center"/>
    <property type="evidence" value="ECO:0007669"/>
    <property type="project" value="EnsemblFungi"/>
</dbReference>
<dbReference type="InterPro" id="IPR000504">
    <property type="entry name" value="RRM_dom"/>
</dbReference>
<dbReference type="STRING" id="64571.A0A1Y2GB44"/>
<evidence type="ECO:0000259" key="4">
    <source>
        <dbReference type="PROSITE" id="PS50102"/>
    </source>
</evidence>
<name>A0A1Y2GB44_9FUNG</name>
<evidence type="ECO:0000256" key="1">
    <source>
        <dbReference type="ARBA" id="ARBA00022884"/>
    </source>
</evidence>
<dbReference type="Pfam" id="PF00076">
    <property type="entry name" value="RRM_1"/>
    <property type="match status" value="3"/>
</dbReference>
<dbReference type="GO" id="GO:0003729">
    <property type="term" value="F:mRNA binding"/>
    <property type="evidence" value="ECO:0007669"/>
    <property type="project" value="TreeGrafter"/>
</dbReference>
<dbReference type="SUPFAM" id="SSF54928">
    <property type="entry name" value="RNA-binding domain, RBD"/>
    <property type="match status" value="2"/>
</dbReference>
<evidence type="ECO:0000313" key="6">
    <source>
        <dbReference type="Proteomes" id="UP000193648"/>
    </source>
</evidence>
<dbReference type="SMART" id="SM00360">
    <property type="entry name" value="RRM"/>
    <property type="match status" value="3"/>
</dbReference>
<dbReference type="PANTHER" id="PTHR23003">
    <property type="entry name" value="RNA RECOGNITION MOTIF RRM DOMAIN CONTAINING PROTEIN"/>
    <property type="match status" value="1"/>
</dbReference>
<evidence type="ECO:0000256" key="3">
    <source>
        <dbReference type="SAM" id="MobiDB-lite"/>
    </source>
</evidence>
<feature type="compositionally biased region" description="Basic residues" evidence="3">
    <location>
        <begin position="102"/>
        <end position="111"/>
    </location>
</feature>
<organism evidence="5 6">
    <name type="scientific">Lobosporangium transversale</name>
    <dbReference type="NCBI Taxonomy" id="64571"/>
    <lineage>
        <taxon>Eukaryota</taxon>
        <taxon>Fungi</taxon>
        <taxon>Fungi incertae sedis</taxon>
        <taxon>Mucoromycota</taxon>
        <taxon>Mortierellomycotina</taxon>
        <taxon>Mortierellomycetes</taxon>
        <taxon>Mortierellales</taxon>
        <taxon>Mortierellaceae</taxon>
        <taxon>Lobosporangium</taxon>
    </lineage>
</organism>
<accession>A0A1Y2GB44</accession>
<dbReference type="InterPro" id="IPR050374">
    <property type="entry name" value="RRT5_SRSF_SR"/>
</dbReference>
<dbReference type="Proteomes" id="UP000193648">
    <property type="component" value="Unassembled WGS sequence"/>
</dbReference>
<sequence length="411" mass="46019">MDFESNLGTNGGNNGVPASESVDVLKPNDSDTMDEAFRHEDPHYRRYQDDDDRRSRDRRDSREGEDRARSRSPDRSRSYMGGSGSGRNHDRDEKYDSEQRRGGRGRSRSRSPTRQTSTSSLRDRRVYVGNLSYDVKWTNLKDFMREIGPVAHADVLLNSDGRSKGCGVVEFQSAEDAKEAIRRLNDVVLMGRPVFVREDRESEARIGFSGGRGGGLQPSSRGSDSGTRQIYVGNLPYSVNWKDLKDLFRRAGPVDRADVFSTSDGRSKGSGTVSFDRISDVSRAVSMFNGFEWHGRRIEVREDKYGPPAGGSSRGSSRYDNHRTIPSGPAAGSGDQIYIRNLPLTTTDQDLRDLFRTCGPIRRAEILMSSGRPKGSGIVRFEMFESAEKAVARFNGYVYGGRSLEIMYDRV</sequence>
<dbReference type="Gene3D" id="3.30.70.330">
    <property type="match status" value="3"/>
</dbReference>
<dbReference type="InterPro" id="IPR035979">
    <property type="entry name" value="RBD_domain_sf"/>
</dbReference>
<feature type="domain" description="RRM" evidence="4">
    <location>
        <begin position="124"/>
        <end position="201"/>
    </location>
</feature>
<feature type="region of interest" description="Disordered" evidence="3">
    <location>
        <begin position="302"/>
        <end position="332"/>
    </location>
</feature>
<dbReference type="GO" id="GO:0005634">
    <property type="term" value="C:nucleus"/>
    <property type="evidence" value="ECO:0007669"/>
    <property type="project" value="TreeGrafter"/>
</dbReference>
<dbReference type="PANTHER" id="PTHR23003:SF3">
    <property type="entry name" value="FI21236P1-RELATED"/>
    <property type="match status" value="1"/>
</dbReference>
<gene>
    <name evidence="5" type="ORF">BCR41DRAFT_341826</name>
</gene>
<dbReference type="RefSeq" id="XP_021876683.1">
    <property type="nucleotide sequence ID" value="XM_022022262.1"/>
</dbReference>
<feature type="region of interest" description="Disordered" evidence="3">
    <location>
        <begin position="206"/>
        <end position="227"/>
    </location>
</feature>
<dbReference type="FunCoup" id="A0A1Y2GB44">
    <property type="interactions" value="308"/>
</dbReference>
<feature type="domain" description="RRM" evidence="4">
    <location>
        <begin position="228"/>
        <end position="305"/>
    </location>
</feature>
<protein>
    <recommendedName>
        <fullName evidence="4">RRM domain-containing protein</fullName>
    </recommendedName>
</protein>
<dbReference type="EMBL" id="MCFF01000055">
    <property type="protein sequence ID" value="ORZ04686.1"/>
    <property type="molecule type" value="Genomic_DNA"/>
</dbReference>
<reference evidence="5 6" key="1">
    <citation type="submission" date="2016-07" db="EMBL/GenBank/DDBJ databases">
        <title>Pervasive Adenine N6-methylation of Active Genes in Fungi.</title>
        <authorList>
            <consortium name="DOE Joint Genome Institute"/>
            <person name="Mondo S.J."/>
            <person name="Dannebaum R.O."/>
            <person name="Kuo R.C."/>
            <person name="Labutti K."/>
            <person name="Haridas S."/>
            <person name="Kuo A."/>
            <person name="Salamov A."/>
            <person name="Ahrendt S.R."/>
            <person name="Lipzen A."/>
            <person name="Sullivan W."/>
            <person name="Andreopoulos W.B."/>
            <person name="Clum A."/>
            <person name="Lindquist E."/>
            <person name="Daum C."/>
            <person name="Ramamoorthy G.K."/>
            <person name="Gryganskyi A."/>
            <person name="Culley D."/>
            <person name="Magnuson J.K."/>
            <person name="James T.Y."/>
            <person name="O'Malley M.A."/>
            <person name="Stajich J.E."/>
            <person name="Spatafora J.W."/>
            <person name="Visel A."/>
            <person name="Grigoriev I.V."/>
        </authorList>
    </citation>
    <scope>NUCLEOTIDE SEQUENCE [LARGE SCALE GENOMIC DNA]</scope>
    <source>
        <strain evidence="5 6">NRRL 3116</strain>
    </source>
</reference>